<dbReference type="InterPro" id="IPR055429">
    <property type="entry name" value="TRAPPC13_M"/>
</dbReference>
<dbReference type="RefSeq" id="XP_040741433.1">
    <property type="nucleotide sequence ID" value="XM_040891702.1"/>
</dbReference>
<evidence type="ECO:0000259" key="4">
    <source>
        <dbReference type="Pfam" id="PF23647"/>
    </source>
</evidence>
<dbReference type="GeneID" id="63808350"/>
<dbReference type="Pfam" id="PF23643">
    <property type="entry name" value="TRAPPC13_C"/>
    <property type="match status" value="1"/>
</dbReference>
<comment type="similarity">
    <text evidence="1">Belongs to the TRAPPC13 family.</text>
</comment>
<dbReference type="InterPro" id="IPR055427">
    <property type="entry name" value="TRAPPC13_N"/>
</dbReference>
<evidence type="ECO:0000256" key="1">
    <source>
        <dbReference type="ARBA" id="ARBA00010785"/>
    </source>
</evidence>
<dbReference type="PANTHER" id="PTHR13134">
    <property type="entry name" value="TRAFFICKING PROTEIN PARTICLE COMPLEX SUBUNIT 13"/>
    <property type="match status" value="1"/>
</dbReference>
<dbReference type="PANTHER" id="PTHR13134:SF3">
    <property type="entry name" value="TRAFFICKING PROTEIN PARTICLE COMPLEX SUBUNIT 13"/>
    <property type="match status" value="1"/>
</dbReference>
<feature type="domain" description="Trafficking protein particle complex subunit 13 C-terminal" evidence="3">
    <location>
        <begin position="311"/>
        <end position="404"/>
    </location>
</feature>
<dbReference type="EMBL" id="MCFD01000012">
    <property type="protein sequence ID" value="ORX67546.1"/>
    <property type="molecule type" value="Genomic_DNA"/>
</dbReference>
<gene>
    <name evidence="5" type="ORF">DL89DRAFT_46454</name>
</gene>
<dbReference type="InterPro" id="IPR010378">
    <property type="entry name" value="TRAPPC13"/>
</dbReference>
<comment type="caution">
    <text evidence="5">The sequence shown here is derived from an EMBL/GenBank/DDBJ whole genome shotgun (WGS) entry which is preliminary data.</text>
</comment>
<dbReference type="Pfam" id="PF06159">
    <property type="entry name" value="TRAPPC13_N"/>
    <property type="match status" value="1"/>
</dbReference>
<evidence type="ECO:0000259" key="3">
    <source>
        <dbReference type="Pfam" id="PF23643"/>
    </source>
</evidence>
<feature type="domain" description="Trafficking protein particle complex subunit 13 N-terminal" evidence="2">
    <location>
        <begin position="9"/>
        <end position="181"/>
    </location>
</feature>
<dbReference type="Proteomes" id="UP000193922">
    <property type="component" value="Unassembled WGS sequence"/>
</dbReference>
<dbReference type="AlphaFoldDB" id="A0A1Y1W2P7"/>
<dbReference type="GO" id="GO:1990072">
    <property type="term" value="C:TRAPPIII protein complex"/>
    <property type="evidence" value="ECO:0007669"/>
    <property type="project" value="TreeGrafter"/>
</dbReference>
<dbReference type="STRING" id="61395.A0A1Y1W2P7"/>
<dbReference type="InterPro" id="IPR055428">
    <property type="entry name" value="TRAPPC13_C"/>
</dbReference>
<evidence type="ECO:0000313" key="6">
    <source>
        <dbReference type="Proteomes" id="UP000193922"/>
    </source>
</evidence>
<proteinExistence type="inferred from homology"/>
<keyword evidence="6" id="KW-1185">Reference proteome</keyword>
<evidence type="ECO:0000313" key="5">
    <source>
        <dbReference type="EMBL" id="ORX67546.1"/>
    </source>
</evidence>
<reference evidence="5 6" key="1">
    <citation type="submission" date="2016-07" db="EMBL/GenBank/DDBJ databases">
        <title>Pervasive Adenine N6-methylation of Active Genes in Fungi.</title>
        <authorList>
            <consortium name="DOE Joint Genome Institute"/>
            <person name="Mondo S.J."/>
            <person name="Dannebaum R.O."/>
            <person name="Kuo R.C."/>
            <person name="Labutti K."/>
            <person name="Haridas S."/>
            <person name="Kuo A."/>
            <person name="Salamov A."/>
            <person name="Ahrendt S.R."/>
            <person name="Lipzen A."/>
            <person name="Sullivan W."/>
            <person name="Andreopoulos W.B."/>
            <person name="Clum A."/>
            <person name="Lindquist E."/>
            <person name="Daum C."/>
            <person name="Ramamoorthy G.K."/>
            <person name="Gryganskyi A."/>
            <person name="Culley D."/>
            <person name="Magnuson J.K."/>
            <person name="James T.Y."/>
            <person name="O'Malley M.A."/>
            <person name="Stajich J.E."/>
            <person name="Spatafora J.W."/>
            <person name="Visel A."/>
            <person name="Grigoriev I.V."/>
        </authorList>
    </citation>
    <scope>NUCLEOTIDE SEQUENCE [LARGE SCALE GENOMIC DNA]</scope>
    <source>
        <strain evidence="5 6">ATCC 12442</strain>
    </source>
</reference>
<sequence>MAALMRETHPLTLKVMRLSRPQLSLAKQLPVDSGSVVAAALSEYTQNHPTDSGNVLSTQPFNTAEQPLDNFPVTETLVLPKSFGTMYLGETFSAHLCVCNESTLSVRDVSVRVAMQTQTHQQQPFILHNNALGALATAQAGNIQVAHEIKELGTHILACAITYLSAQGERKTLQKSFKFQVANPLIVKTKVNHLNADVLLEVQVQNATQATMALERLRFDPAEVFTMEDLSAPGNAFLQAGDIRQHLYRLRPKPAGSLEEERAVRYAAALGKLDILWRGAFGSVGRLQTSQLVRKSPGMFPIDIARATVSEHVRIEAPFTVNVELRNLSEHPMDLVVAVGRQPNVVLCGLGRRELGMVDVGESKELALQFVPLQAGVQRVGMVRVKDVRSGYTRDVDHLVDVAVSS</sequence>
<protein>
    <submittedName>
        <fullName evidence="5">DUF974-domain-containing protein</fullName>
    </submittedName>
</protein>
<evidence type="ECO:0000259" key="2">
    <source>
        <dbReference type="Pfam" id="PF06159"/>
    </source>
</evidence>
<dbReference type="Pfam" id="PF23647">
    <property type="entry name" value="TRAPPC13_M"/>
    <property type="match status" value="1"/>
</dbReference>
<organism evidence="5 6">
    <name type="scientific">Linderina pennispora</name>
    <dbReference type="NCBI Taxonomy" id="61395"/>
    <lineage>
        <taxon>Eukaryota</taxon>
        <taxon>Fungi</taxon>
        <taxon>Fungi incertae sedis</taxon>
        <taxon>Zoopagomycota</taxon>
        <taxon>Kickxellomycotina</taxon>
        <taxon>Kickxellomycetes</taxon>
        <taxon>Kickxellales</taxon>
        <taxon>Kickxellaceae</taxon>
        <taxon>Linderina</taxon>
    </lineage>
</organism>
<dbReference type="OrthoDB" id="10250284at2759"/>
<name>A0A1Y1W2P7_9FUNG</name>
<feature type="domain" description="Trafficking protein particle complex subunit 13 middle" evidence="4">
    <location>
        <begin position="186"/>
        <end position="297"/>
    </location>
</feature>
<accession>A0A1Y1W2P7</accession>